<comment type="caution">
    <text evidence="1">The sequence shown here is derived from an EMBL/GenBank/DDBJ whole genome shotgun (WGS) entry which is preliminary data.</text>
</comment>
<accession>A0A9N7UC10</accession>
<evidence type="ECO:0000313" key="2">
    <source>
        <dbReference type="Proteomes" id="UP001153269"/>
    </source>
</evidence>
<evidence type="ECO:0000313" key="1">
    <source>
        <dbReference type="EMBL" id="CAB1427737.1"/>
    </source>
</evidence>
<organism evidence="1 2">
    <name type="scientific">Pleuronectes platessa</name>
    <name type="common">European plaice</name>
    <dbReference type="NCBI Taxonomy" id="8262"/>
    <lineage>
        <taxon>Eukaryota</taxon>
        <taxon>Metazoa</taxon>
        <taxon>Chordata</taxon>
        <taxon>Craniata</taxon>
        <taxon>Vertebrata</taxon>
        <taxon>Euteleostomi</taxon>
        <taxon>Actinopterygii</taxon>
        <taxon>Neopterygii</taxon>
        <taxon>Teleostei</taxon>
        <taxon>Neoteleostei</taxon>
        <taxon>Acanthomorphata</taxon>
        <taxon>Carangaria</taxon>
        <taxon>Pleuronectiformes</taxon>
        <taxon>Pleuronectoidei</taxon>
        <taxon>Pleuronectidae</taxon>
        <taxon>Pleuronectes</taxon>
    </lineage>
</organism>
<gene>
    <name evidence="1" type="ORF">PLEPLA_LOCUS15679</name>
</gene>
<dbReference type="Proteomes" id="UP001153269">
    <property type="component" value="Unassembled WGS sequence"/>
</dbReference>
<dbReference type="AlphaFoldDB" id="A0A9N7UC10"/>
<sequence length="170" mass="19165">MFFLMRPLHSNEGYKLSTPSLMSPHTYGPYSSHLLTVHYKSNVHLANFTCIQQKSKPTVSHRRAALLRVPIASAAPLLLLFCKVLTTGSVAVSIMQLTCGCRPWCRADHLVNPFALHRNVSLWPRLWERMCHSAQLTPQPSITVLKRQQQRGGLNKVLQSEPEPGRFPGE</sequence>
<dbReference type="EMBL" id="CADEAL010000992">
    <property type="protein sequence ID" value="CAB1427737.1"/>
    <property type="molecule type" value="Genomic_DNA"/>
</dbReference>
<protein>
    <submittedName>
        <fullName evidence="1">Uncharacterized protein</fullName>
    </submittedName>
</protein>
<name>A0A9N7UC10_PLEPL</name>
<keyword evidence="2" id="KW-1185">Reference proteome</keyword>
<reference evidence="1" key="1">
    <citation type="submission" date="2020-03" db="EMBL/GenBank/DDBJ databases">
        <authorList>
            <person name="Weist P."/>
        </authorList>
    </citation>
    <scope>NUCLEOTIDE SEQUENCE</scope>
</reference>
<proteinExistence type="predicted"/>